<evidence type="ECO:0000259" key="2">
    <source>
        <dbReference type="Pfam" id="PF13229"/>
    </source>
</evidence>
<evidence type="ECO:0000313" key="3">
    <source>
        <dbReference type="EMBL" id="NEG78429.1"/>
    </source>
</evidence>
<dbReference type="AlphaFoldDB" id="A0A7K3TI92"/>
<dbReference type="InterPro" id="IPR011050">
    <property type="entry name" value="Pectin_lyase_fold/virulence"/>
</dbReference>
<dbReference type="InterPro" id="IPR006626">
    <property type="entry name" value="PbH1"/>
</dbReference>
<protein>
    <recommendedName>
        <fullName evidence="2">Right handed beta helix domain-containing protein</fullName>
    </recommendedName>
</protein>
<feature type="region of interest" description="Disordered" evidence="1">
    <location>
        <begin position="1"/>
        <end position="21"/>
    </location>
</feature>
<organism evidence="3 4">
    <name type="scientific">Bifidobacterium avesanii</name>
    <dbReference type="NCBI Taxonomy" id="1798157"/>
    <lineage>
        <taxon>Bacteria</taxon>
        <taxon>Bacillati</taxon>
        <taxon>Actinomycetota</taxon>
        <taxon>Actinomycetes</taxon>
        <taxon>Bifidobacteriales</taxon>
        <taxon>Bifidobacteriaceae</taxon>
        <taxon>Bifidobacterium</taxon>
    </lineage>
</organism>
<dbReference type="InterPro" id="IPR039448">
    <property type="entry name" value="Beta_helix"/>
</dbReference>
<accession>A0A7K3TI92</accession>
<reference evidence="3 4" key="1">
    <citation type="submission" date="2019-10" db="EMBL/GenBank/DDBJ databases">
        <title>Bifidobacterium from non-human primates.</title>
        <authorList>
            <person name="Modesto M."/>
        </authorList>
    </citation>
    <scope>NUCLEOTIDE SEQUENCE [LARGE SCALE GENOMIC DNA]</scope>
    <source>
        <strain evidence="3 4">TREC</strain>
    </source>
</reference>
<dbReference type="OrthoDB" id="3196343at2"/>
<dbReference type="InterPro" id="IPR051801">
    <property type="entry name" value="GH28_Enzymes"/>
</dbReference>
<dbReference type="SMART" id="SM00710">
    <property type="entry name" value="PbH1"/>
    <property type="match status" value="6"/>
</dbReference>
<evidence type="ECO:0000256" key="1">
    <source>
        <dbReference type="SAM" id="MobiDB-lite"/>
    </source>
</evidence>
<name>A0A7K3TI92_9BIFI</name>
<proteinExistence type="predicted"/>
<comment type="caution">
    <text evidence="3">The sequence shown here is derived from an EMBL/GenBank/DDBJ whole genome shotgun (WGS) entry which is preliminary data.</text>
</comment>
<feature type="domain" description="Right handed beta helix" evidence="2">
    <location>
        <begin position="235"/>
        <end position="343"/>
    </location>
</feature>
<dbReference type="PANTHER" id="PTHR31339:SF9">
    <property type="entry name" value="PLASMIN AND FIBRONECTIN-BINDING PROTEIN A"/>
    <property type="match status" value="1"/>
</dbReference>
<feature type="region of interest" description="Disordered" evidence="1">
    <location>
        <begin position="882"/>
        <end position="904"/>
    </location>
</feature>
<dbReference type="SUPFAM" id="SSF51126">
    <property type="entry name" value="Pectin lyase-like"/>
    <property type="match status" value="1"/>
</dbReference>
<dbReference type="Proteomes" id="UP000469763">
    <property type="component" value="Unassembled WGS sequence"/>
</dbReference>
<dbReference type="InterPro" id="IPR012334">
    <property type="entry name" value="Pectin_lyas_fold"/>
</dbReference>
<feature type="compositionally biased region" description="Polar residues" evidence="1">
    <location>
        <begin position="1"/>
        <end position="13"/>
    </location>
</feature>
<gene>
    <name evidence="3" type="ORF">GFD22_05495</name>
</gene>
<feature type="region of interest" description="Disordered" evidence="1">
    <location>
        <begin position="145"/>
        <end position="165"/>
    </location>
</feature>
<dbReference type="Pfam" id="PF13229">
    <property type="entry name" value="Beta_helix"/>
    <property type="match status" value="1"/>
</dbReference>
<keyword evidence="4" id="KW-1185">Reference proteome</keyword>
<dbReference type="PANTHER" id="PTHR31339">
    <property type="entry name" value="PECTIN LYASE-RELATED"/>
    <property type="match status" value="1"/>
</dbReference>
<dbReference type="EMBL" id="WHZY01000006">
    <property type="protein sequence ID" value="NEG78429.1"/>
    <property type="molecule type" value="Genomic_DNA"/>
</dbReference>
<sequence>MAAASCNSRQRNAGTGPPRLTMYSEEHRMTPMEAGMIPRATGCAVRADDLTKTGKDDSFDVTDFGASPGATPQENARAINAAVAHAAGRPGGGTVVIPAGRFVTYTIELRSNVNLYLSQGATLASGRYSIRDGVSDVTGEAFTADGGADAGNAGNGDGAGNSLEPEVNPYVGLQDHAHSYLRNCLIWGDHVENVMIHGPGLIDGSWVDEHGVRHTALVYSDPQDPPRRDLPGHTTEWFGNKGIALRGGAHVVLRDFRMLYGGHFAIIATDVTDLLVENLLVDSNRDGIDIDSVRDCTVRGCTFNTLHDDAIVVKSSYGAERFAPARNVLVENCTVSGYDTGSVLAGNPSSDRIMGYPGIPGIGRVKLGTEATAGYDLVTIRNIRFEHCMGLALEAVDGSDMTNVVVENLDMEDVLTCPIFIRTGDRGRFPVTGRTTEPLTEPDGDVRLDDRRWILPNLPGYDRYPVRRYIPSYNYTQAELDGGRILRVVDPADPVRLNPANWAEIDGVRHPYVWDEAAGGYRPDMDAALGDQDVKSMGNAVGADHVARAAHIEITNVRACNVDPRYPIIVAGTLDGRIEDLRMRNIDVTYRGGLSLADATEQRFVNTPWTFREWDIAPETQDLPWLVQRDNADVMPRVRFEPSAPDKPSASGKPGADGGTADSVGGSWVPDPYNVAESVRTYPEPVQFGILPAYGLYARHVDGLTVEGLALGFETEDARPAIVLDDVSGGTFAHVHAAVADGVSHVVEVTHPFKRRTGFEFVPGEPYLTTTVRDVALPGDLAVEQAVLRAPEPMTPPDERYALPTVPSLANGYRYDVPNDRKPLPRSVHLPYFLAEASPRARVGEELRLPVIVRDPLGQVGVRDVTADGLPDGASFGIVAGAGDGRETGEGTGETAELVWTPKPGDEGVHHVTLRVEAGAFAVSKTIAISVG</sequence>
<evidence type="ECO:0000313" key="4">
    <source>
        <dbReference type="Proteomes" id="UP000469763"/>
    </source>
</evidence>
<dbReference type="Gene3D" id="2.160.20.10">
    <property type="entry name" value="Single-stranded right-handed beta-helix, Pectin lyase-like"/>
    <property type="match status" value="1"/>
</dbReference>
<feature type="region of interest" description="Disordered" evidence="1">
    <location>
        <begin position="639"/>
        <end position="667"/>
    </location>
</feature>